<feature type="domain" description="DUF4123" evidence="1">
    <location>
        <begin position="26"/>
        <end position="152"/>
    </location>
</feature>
<dbReference type="EMBL" id="CP045857">
    <property type="protein sequence ID" value="QIJ03594.1"/>
    <property type="molecule type" value="Genomic_DNA"/>
</dbReference>
<evidence type="ECO:0000313" key="2">
    <source>
        <dbReference type="EMBL" id="QIJ03594.1"/>
    </source>
</evidence>
<proteinExistence type="predicted"/>
<gene>
    <name evidence="2" type="ORF">GII14_04925</name>
</gene>
<dbReference type="KEGG" id="schk:GII14_04925"/>
<dbReference type="Pfam" id="PF13503">
    <property type="entry name" value="DUF4123"/>
    <property type="match status" value="1"/>
</dbReference>
<evidence type="ECO:0000259" key="1">
    <source>
        <dbReference type="Pfam" id="PF13503"/>
    </source>
</evidence>
<dbReference type="AlphaFoldDB" id="A0A6G7LPF2"/>
<name>A0A6G7LPF2_9GAMM</name>
<organism evidence="2 3">
    <name type="scientific">Shewanella chilikensis</name>
    <dbReference type="NCBI Taxonomy" id="558541"/>
    <lineage>
        <taxon>Bacteria</taxon>
        <taxon>Pseudomonadati</taxon>
        <taxon>Pseudomonadota</taxon>
        <taxon>Gammaproteobacteria</taxon>
        <taxon>Alteromonadales</taxon>
        <taxon>Shewanellaceae</taxon>
        <taxon>Shewanella</taxon>
    </lineage>
</organism>
<dbReference type="InterPro" id="IPR025391">
    <property type="entry name" value="DUF4123"/>
</dbReference>
<dbReference type="Proteomes" id="UP000502117">
    <property type="component" value="Chromosome"/>
</dbReference>
<sequence>MVAIAALEQQQLDEQQWRQLLVNGSVFLLADPTLNEAVRGIAESQLPETPEFNRLYWGELGRLHASLSPCLIRAYGSNWAELQQKICSQPGWGMAWVLEGYMQAYTPLQQLQLLVHHLRSWTWIADGDDTQLLRIADWKVAETLLSASSVEEAVDFLGPAAALVTINADGITRWQPKQRSQWQLAQQSTPRVLTDPQYQALRQMAEAITYRDYMTHLQQHHPVTRQWSTDDCLSFISKHVNQAQQHGFSGKQQQIKFLTLACLFGDDFWQLPWAKSILDAPRQGAEDRMYKLFRAAEAELDKEVAS</sequence>
<dbReference type="RefSeq" id="WP_165564558.1">
    <property type="nucleotide sequence ID" value="NZ_CP045857.1"/>
</dbReference>
<accession>A0A6G7LPF2</accession>
<reference evidence="2 3" key="1">
    <citation type="submission" date="2019-11" db="EMBL/GenBank/DDBJ databases">
        <title>Complete Genome Sequence of Shewanella chilikensis Strain DC57, Isolated from Corroded Seal Rings at a floating production facility in Australia.</title>
        <authorList>
            <person name="Salgar-Chaparro S.J."/>
            <person name="Castillo-Villamizar G.A."/>
            <person name="Poehlein A."/>
            <person name="Daniel R."/>
            <person name="Machuca L."/>
        </authorList>
    </citation>
    <scope>NUCLEOTIDE SEQUENCE [LARGE SCALE GENOMIC DNA]</scope>
    <source>
        <strain evidence="2 3">DC57</strain>
    </source>
</reference>
<protein>
    <submittedName>
        <fullName evidence="2">DUF4123 domain-containing protein</fullName>
    </submittedName>
</protein>
<evidence type="ECO:0000313" key="3">
    <source>
        <dbReference type="Proteomes" id="UP000502117"/>
    </source>
</evidence>